<dbReference type="STRING" id="1038856.BBI15_09190"/>
<name>A0A1C7EAB3_9BACL</name>
<dbReference type="Proteomes" id="UP000092650">
    <property type="component" value="Chromosome"/>
</dbReference>
<accession>A0A1C7EAB3</accession>
<evidence type="ECO:0000313" key="2">
    <source>
        <dbReference type="EMBL" id="ANU20377.1"/>
    </source>
</evidence>
<keyword evidence="3" id="KW-1185">Reference proteome</keyword>
<reference evidence="2" key="1">
    <citation type="submission" date="2016-10" db="EMBL/GenBank/DDBJ databases">
        <authorList>
            <person name="See-Too W.S."/>
        </authorList>
    </citation>
    <scope>NUCLEOTIDE SEQUENCE [LARGE SCALE GENOMIC DNA]</scope>
    <source>
        <strain evidence="2">DSM 23997</strain>
    </source>
</reference>
<protein>
    <submittedName>
        <fullName evidence="2">Uncharacterized protein</fullName>
    </submittedName>
</protein>
<dbReference type="EMBL" id="CP016539">
    <property type="protein sequence ID" value="ANU20377.1"/>
    <property type="molecule type" value="Genomic_DNA"/>
</dbReference>
<dbReference type="KEGG" id="ppla:BBI15_09190"/>
<sequence length="61" mass="6879">MGIQNLPQKSFYPVFSTLFLKNATKEKGSSFHYTQNAGSWHARAIESEPSPNAEFSGREEE</sequence>
<organism evidence="2 3">
    <name type="scientific">Planococcus plakortidis</name>
    <dbReference type="NCBI Taxonomy" id="1038856"/>
    <lineage>
        <taxon>Bacteria</taxon>
        <taxon>Bacillati</taxon>
        <taxon>Bacillota</taxon>
        <taxon>Bacilli</taxon>
        <taxon>Bacillales</taxon>
        <taxon>Caryophanaceae</taxon>
        <taxon>Planococcus</taxon>
    </lineage>
</organism>
<dbReference type="AlphaFoldDB" id="A0A1C7EAB3"/>
<evidence type="ECO:0000313" key="3">
    <source>
        <dbReference type="Proteomes" id="UP000092650"/>
    </source>
</evidence>
<evidence type="ECO:0000256" key="1">
    <source>
        <dbReference type="SAM" id="MobiDB-lite"/>
    </source>
</evidence>
<proteinExistence type="predicted"/>
<feature type="region of interest" description="Disordered" evidence="1">
    <location>
        <begin position="42"/>
        <end position="61"/>
    </location>
</feature>
<gene>
    <name evidence="2" type="ORF">BBI15_09190</name>
</gene>